<dbReference type="Pfam" id="PF00094">
    <property type="entry name" value="VWD"/>
    <property type="match status" value="1"/>
</dbReference>
<evidence type="ECO:0000259" key="7">
    <source>
        <dbReference type="PROSITE" id="PS51211"/>
    </source>
</evidence>
<evidence type="ECO:0000256" key="2">
    <source>
        <dbReference type="ARBA" id="ARBA00022761"/>
    </source>
</evidence>
<organism evidence="9 10">
    <name type="scientific">Trichuris muris</name>
    <name type="common">Mouse whipworm</name>
    <dbReference type="NCBI Taxonomy" id="70415"/>
    <lineage>
        <taxon>Eukaryota</taxon>
        <taxon>Metazoa</taxon>
        <taxon>Ecdysozoa</taxon>
        <taxon>Nematoda</taxon>
        <taxon>Enoplea</taxon>
        <taxon>Dorylaimia</taxon>
        <taxon>Trichinellida</taxon>
        <taxon>Trichuridae</taxon>
        <taxon>Trichuris</taxon>
    </lineage>
</organism>
<evidence type="ECO:0000256" key="3">
    <source>
        <dbReference type="ARBA" id="ARBA00023157"/>
    </source>
</evidence>
<dbReference type="SMART" id="SM00216">
    <property type="entry name" value="VWD"/>
    <property type="match status" value="1"/>
</dbReference>
<dbReference type="PANTHER" id="PTHR23345:SF15">
    <property type="entry name" value="VITELLOGENIN 1-RELATED"/>
    <property type="match status" value="1"/>
</dbReference>
<dbReference type="Pfam" id="PF01347">
    <property type="entry name" value="Vitellogenin_N"/>
    <property type="match status" value="1"/>
</dbReference>
<dbReference type="InterPro" id="IPR015819">
    <property type="entry name" value="Lipid_transp_b-sht_shell"/>
</dbReference>
<dbReference type="Pfam" id="PF08742">
    <property type="entry name" value="C8"/>
    <property type="match status" value="1"/>
</dbReference>
<evidence type="ECO:0000259" key="8">
    <source>
        <dbReference type="PROSITE" id="PS51233"/>
    </source>
</evidence>
<accession>A0A5S6Q845</accession>
<keyword evidence="9" id="KW-1185">Reference proteome</keyword>
<sequence length="3158" mass="356976">MKARILYFALFLRLHLESYAKTHGDACFAECSGKDHKLHFDRGYRYAYDWRLKTKVAYNGTDKSPEVLEHGLRGKVHLYAMAPCEFTMKVVSAEQTAVGATQLDLEVLEKYTTQFSFDNGAVRSICPDPVEPIWSVNIKRGILSALQNLYDTTTLENDVEEADVSGLCPTEYKVLTMGNPLIVTRTKNLNACQHRGHGSFGRTVPYKSRSNYQTVPLFSGEQTCRQEIRNKILHSAFCEETNTFAPAYTEARGGLFVFAEMELSYVDSAVESMPTESGNQQPLYFDHSDQAREMSAEAVSQLNSLLPKFCASSSEVLRDTPDLFSELVHALSRVTRTDIESIWNRAESQHQCDAQLNYIADGLSACGSASCVAFIIDHLSRRQQTEEQRKRWLDSLIFIDNPTLDVVSSLTPLIQTSEKEELFRLSNVIHRYCQHDSHCASHSEVNLALDALSRHLISGCHPRSAEDFDKMLFALRAVGNVGVPTAGLQSQLNCLSDKTATVELRLAAVQSLRRLPCHTSANTALFALLNDQSESVEVRISAFMVLTKCLTDGTIDRILTLLKTETSMQVGSFIWSYFDSVKKSNSPSQRHLRHLLMLKTVEQRIDLDSRKFSRHTQFSTYSTHGNMGLDFEQSIIFSPDEYIPRQALLNLTMHIYGQSVNFLEIGARTVGLDSLVEHLFGPDGYFTNPEGHYFKEPISAHSNPKIRTLTSKFQRHLKTKENFDLSVYARIFGDDVFYYSGRDMDAKHFVRESATIENLMRQLAKERHFEKKRSIVFADWRYALPTIGGLPLQFNLNGVASVNVALTGKLDVKDLLKGKTDVDIKADVKGSVAARTAAMVSILPGKSRFGMSIKTRFFANRAVQLAAILKGGKSLHLKFVLPKEEIDLLRVESETFVVRGNEWKSLYPPEASGHPKHMCSNQAVNEWLGFKVCYSQKLPAKLNSLQALFTGPTLMRLSLKNNVHGPHAYEMLVTWKMTPSEKRVHVKAENSDYTADFVYYPKGELLAEVKSYKKPMNLRINAEYTSEKKLANFTFHADKKEIFSGHAYLKKKAATPLESAVELDLSISAHHVRKVLLHYDHQHKSPRTGRQPRSLEWRYGSRRRRDESEDEMYLLNLILESPWRNLSLSGKLDSSPQVSLMALTANYERDGKEDATTLKAEYRRSVQGQHAFIVLTSSLDFSKYPERHTEFSFKASNISSALSAEVHLISGQRTMSFLGSAKKDAADGTYSAEGKIGGNVLSGEHLVTGTYRNRLPGLFSFGAQVQGPNIGTAAYEIKYSKQVQTLSRVEIESKARYGSKVLEFISTVSEVEPNIYDVAAELKSPERNYVTVNGKALVKVRSAEKFNCSVNSVVKILDQPDLTLVKSIHRDGWDILVDSVLSDAASELYHVVVKAVPKADGAYEGHLSVTSQVGNPVDLSVDGQWTPVDNGHVSILKVRNLGHEAMKMELVIPKSFKHKFSQVKAHLISNWRGVHRRFIMDYMITRSAVTTHSFNLEGQLLQHNHYVNVKFTKAKVSQLTVKVGSGGSIDVLLHANYSVQPSTNAVLITALASSLAEKDCSWTGNITFEKNANGHLVHAELKNINNKNSRIALQYSSRMDVGDKFRRTSLLAHLKHRGLRFEVMDEFWRQVQKQNFTNKLTITWNKNSPANPDKRFANDLHVCMSPFAVSAETAFRSSDKDAVRSSLLLGIRSDQFDASAKLDLANKSVFDLNGMYKLRGRHEVFQGNLTSQMDDSYNIGVHLSRDKTLSGSFSAELTFSGRNVVKVHRRLETNSEGNRVQRLSFEHHDKGELVRYLTTTLETQMPAQLQKFDIAFKSGTTDYLAHGVYSAKDKSGTIQIRKSKEAAALSDGKLAELGPNEYTSLLTGAQLAGEVEIKVNAHADRQSVKIDVRKVDTPFTLEAESHWQASKTLIRAIVIQRDTGGRETFKSGFGLTVQTPKAHSATIDAELLRSDGDVLIHLSYVNERPALLDFKFLVNPARPSREQWTGFTIVHRLESSEKHIFKISLIDPKISDHVYLVANWQLSGDCRLLKPQSCHITVDSELSYSTDKNRLVKSTFNFKRETSVEGLWSMDGGIQNAFTNLNLHCYHKYKYRKCKNSGVWCEREVEWIVERLDEGGQLKRYELSYGEHRGQSAQLKAKCNDGEWVLQAHKQEQGYKVNILRDGAFKYTLTCTYAREEWLAKCQIENPHTILLHGYAHLITKEWLTAGVWHSKSTGERINDVDMSSKIEANDILTTRVYIRPDIKPSVQKWMRGIDLKDRLNSYLSGTFKTYGLLTKVNLIAADQVEHLAAVREQWLKEFSKLANDHGAAVRELTRVREEARSWLKGAGNELSDVLNEMRRRVAETISQVQSCIDGRIQSALDGWDSIRTLVKEQKESLSQLQNDVREHFRQMYHRLRLAQLEGALNEFAETFKVNIIRPLSDYFSDVRKGISPILDKIQQAIQISDWLNYSPFGRQDSVFALSDDVLMTIRSATSPAKLGELTKATRELFRTLRRKLEVQFWKMVPHFEEEPHRPAHYVIRLPFWLRMENIDDIARLFEGDNFYNYMYNMGQDLVELPMLIERLWHVGHIQVKLYKKPAGRSSLLYPPAIALLFGDSHYITFDSSSFDFVGKCTYLLARDFMEGRFSIWVDHDKHGGHHQRRSLTIEYINTMVAINFDGKVKVDGQYVHLPWIKESEYGTIDLSIVATSEHEITVKTGDGIEVNCCLDHRVCMIALPKWYHGKSAGLLGINDNEPHNDQTEPDFSVLREVERFAHKWSISMDCPEMPLAGRKDASVTSALKLSQCKTLFLSEFSPFRQCFYYVRPEPFYEICLAEGLKKRSTANEKHEEQFSCSISAAYLMVCQKHGIHLSLPSSCAHCEIAGRHVSEEEKVKLETQSSAMDVVFLVEEGSCLSERKELLKTFVRDATEQMNIAIEQEPNRVRYSIFGYNGQNVHKALHRHIYQSSFRMTSQELPAAIDHLSSSPNADNITYDPLNVLEDLVKLHPFRLQTAKVVVVVPCSLSTAEKAQFFNVRSMFIEHQVHVHLLTLEQVKLDKGFNRKIHGADAANVFAEDGAKVKDLRPYYASPHDPVSVLAMQTNGTVLTLQPESARIAASVLAQKLHSLSEQSLCQVCACTTVGMKSSPVCYPCVLNFHLQLLESGFISNPYIKLEAA</sequence>
<dbReference type="Gene3D" id="2.30.230.10">
    <property type="entry name" value="Lipovitellin, beta-sheet shell regions, chain A"/>
    <property type="match status" value="1"/>
</dbReference>
<evidence type="ECO:0000256" key="5">
    <source>
        <dbReference type="PROSITE-ProRule" id="PRU00557"/>
    </source>
</evidence>
<dbReference type="WBParaSite" id="TMUE_1000003389.1">
    <property type="protein sequence ID" value="TMUE_1000003389.1"/>
    <property type="gene ID" value="WBGene00285326"/>
</dbReference>
<proteinExistence type="predicted"/>
<dbReference type="InterPro" id="IPR014853">
    <property type="entry name" value="VWF/SSPO/ZAN-like_Cys-rich_dom"/>
</dbReference>
<keyword evidence="3" id="KW-1015">Disulfide bond</keyword>
<protein>
    <submittedName>
        <fullName evidence="10">Vitellogenin domain-containing protein</fullName>
    </submittedName>
</protein>
<keyword evidence="4" id="KW-0325">Glycoprotein</keyword>
<dbReference type="PANTHER" id="PTHR23345">
    <property type="entry name" value="VITELLOGENIN-RELATED"/>
    <property type="match status" value="1"/>
</dbReference>
<dbReference type="Gene3D" id="2.20.50.20">
    <property type="entry name" value="Lipovitellin. Chain A, domain 3"/>
    <property type="match status" value="1"/>
</dbReference>
<dbReference type="Pfam" id="PF09172">
    <property type="entry name" value="Vit_open_b-sht"/>
    <property type="match status" value="1"/>
</dbReference>
<dbReference type="InterPro" id="IPR011030">
    <property type="entry name" value="Lipovitellin_superhlx_dom"/>
</dbReference>
<dbReference type="InterPro" id="IPR015255">
    <property type="entry name" value="Vitellinogen_open_b-sht"/>
</dbReference>
<dbReference type="SMART" id="SM01169">
    <property type="entry name" value="DUF1943"/>
    <property type="match status" value="1"/>
</dbReference>
<feature type="signal peptide" evidence="6">
    <location>
        <begin position="1"/>
        <end position="20"/>
    </location>
</feature>
<dbReference type="STRING" id="70415.A0A5S6Q845"/>
<dbReference type="GO" id="GO:0045735">
    <property type="term" value="F:nutrient reservoir activity"/>
    <property type="evidence" value="ECO:0007669"/>
    <property type="project" value="UniProtKB-KW"/>
</dbReference>
<evidence type="ECO:0000256" key="1">
    <source>
        <dbReference type="ARBA" id="ARBA00022729"/>
    </source>
</evidence>
<feature type="chain" id="PRO_5024440070" evidence="6">
    <location>
        <begin position="21"/>
        <end position="3158"/>
    </location>
</feature>
<dbReference type="InterPro" id="IPR015816">
    <property type="entry name" value="Vitellinogen_b-sht_N"/>
</dbReference>
<evidence type="ECO:0000256" key="4">
    <source>
        <dbReference type="ARBA" id="ARBA00023180"/>
    </source>
</evidence>
<keyword evidence="1 6" id="KW-0732">Signal</keyword>
<dbReference type="Gene3D" id="1.25.10.20">
    <property type="entry name" value="Vitellinogen, superhelical"/>
    <property type="match status" value="1"/>
</dbReference>
<dbReference type="SUPFAM" id="SSF48431">
    <property type="entry name" value="Lipovitellin-phosvitin complex, superhelical domain"/>
    <property type="match status" value="1"/>
</dbReference>
<evidence type="ECO:0000313" key="9">
    <source>
        <dbReference type="Proteomes" id="UP000046395"/>
    </source>
</evidence>
<dbReference type="InterPro" id="IPR001747">
    <property type="entry name" value="Vitellogenin_N"/>
</dbReference>
<evidence type="ECO:0000313" key="10">
    <source>
        <dbReference type="WBParaSite" id="TMUE_1000003389.1"/>
    </source>
</evidence>
<name>A0A5S6Q845_TRIMR</name>
<dbReference type="SMART" id="SM00638">
    <property type="entry name" value="LPD_N"/>
    <property type="match status" value="1"/>
</dbReference>
<reference evidence="10" key="1">
    <citation type="submission" date="2019-12" db="UniProtKB">
        <authorList>
            <consortium name="WormBaseParasite"/>
        </authorList>
    </citation>
    <scope>IDENTIFICATION</scope>
</reference>
<dbReference type="Proteomes" id="UP000046395">
    <property type="component" value="Unassembled WGS sequence"/>
</dbReference>
<dbReference type="InterPro" id="IPR050733">
    <property type="entry name" value="Vitellogenin/Apolipophorin"/>
</dbReference>
<evidence type="ECO:0000256" key="6">
    <source>
        <dbReference type="SAM" id="SignalP"/>
    </source>
</evidence>
<dbReference type="PROSITE" id="PS51211">
    <property type="entry name" value="VITELLOGENIN"/>
    <property type="match status" value="1"/>
</dbReference>
<comment type="caution">
    <text evidence="5">Lacks conserved residue(s) required for the propagation of feature annotation.</text>
</comment>
<feature type="domain" description="Vitellogenin" evidence="7">
    <location>
        <begin position="40"/>
        <end position="648"/>
    </location>
</feature>
<keyword evidence="2" id="KW-0758">Storage protein</keyword>
<dbReference type="PROSITE" id="PS51233">
    <property type="entry name" value="VWFD"/>
    <property type="match status" value="1"/>
</dbReference>
<dbReference type="SUPFAM" id="SSF56968">
    <property type="entry name" value="Lipovitellin-phosvitin complex, beta-sheet shell regions"/>
    <property type="match status" value="2"/>
</dbReference>
<dbReference type="InterPro" id="IPR001846">
    <property type="entry name" value="VWF_type-D"/>
</dbReference>
<dbReference type="InterPro" id="IPR015817">
    <property type="entry name" value="Vitellinogen_open_b-sht_sub1"/>
</dbReference>
<dbReference type="GO" id="GO:0005319">
    <property type="term" value="F:lipid transporter activity"/>
    <property type="evidence" value="ECO:0007669"/>
    <property type="project" value="InterPro"/>
</dbReference>
<feature type="domain" description="VWFD" evidence="8">
    <location>
        <begin position="2593"/>
        <end position="2768"/>
    </location>
</feature>
<dbReference type="Gene3D" id="2.20.80.10">
    <property type="entry name" value="Lipovitellin-phosvitin complex, chain A, domain 4"/>
    <property type="match status" value="1"/>
</dbReference>